<evidence type="ECO:0000313" key="6">
    <source>
        <dbReference type="EMBL" id="KAK4214633.1"/>
    </source>
</evidence>
<dbReference type="GO" id="GO:0016491">
    <property type="term" value="F:oxidoreductase activity"/>
    <property type="evidence" value="ECO:0007669"/>
    <property type="project" value="UniProtKB-KW"/>
</dbReference>
<dbReference type="SUPFAM" id="SSF56176">
    <property type="entry name" value="FAD-binding/transporter-associated domain-like"/>
    <property type="match status" value="1"/>
</dbReference>
<keyword evidence="7" id="KW-1185">Reference proteome</keyword>
<keyword evidence="4" id="KW-0732">Signal</keyword>
<evidence type="ECO:0000256" key="4">
    <source>
        <dbReference type="SAM" id="SignalP"/>
    </source>
</evidence>
<evidence type="ECO:0000256" key="3">
    <source>
        <dbReference type="SAM" id="MobiDB-lite"/>
    </source>
</evidence>
<protein>
    <submittedName>
        <fullName evidence="6">Fad binding domain-protein</fullName>
    </submittedName>
</protein>
<comment type="similarity">
    <text evidence="1">Belongs to the oxygen-dependent FAD-linked oxidoreductase family.</text>
</comment>
<reference evidence="6" key="1">
    <citation type="journal article" date="2023" name="Mol. Phylogenet. Evol.">
        <title>Genome-scale phylogeny and comparative genomics of the fungal order Sordariales.</title>
        <authorList>
            <person name="Hensen N."/>
            <person name="Bonometti L."/>
            <person name="Westerberg I."/>
            <person name="Brannstrom I.O."/>
            <person name="Guillou S."/>
            <person name="Cros-Aarteil S."/>
            <person name="Calhoun S."/>
            <person name="Haridas S."/>
            <person name="Kuo A."/>
            <person name="Mondo S."/>
            <person name="Pangilinan J."/>
            <person name="Riley R."/>
            <person name="LaButti K."/>
            <person name="Andreopoulos B."/>
            <person name="Lipzen A."/>
            <person name="Chen C."/>
            <person name="Yan M."/>
            <person name="Daum C."/>
            <person name="Ng V."/>
            <person name="Clum A."/>
            <person name="Steindorff A."/>
            <person name="Ohm R.A."/>
            <person name="Martin F."/>
            <person name="Silar P."/>
            <person name="Natvig D.O."/>
            <person name="Lalanne C."/>
            <person name="Gautier V."/>
            <person name="Ament-Velasquez S.L."/>
            <person name="Kruys A."/>
            <person name="Hutchinson M.I."/>
            <person name="Powell A.J."/>
            <person name="Barry K."/>
            <person name="Miller A.N."/>
            <person name="Grigoriev I.V."/>
            <person name="Debuchy R."/>
            <person name="Gladieux P."/>
            <person name="Hiltunen Thoren M."/>
            <person name="Johannesson H."/>
        </authorList>
    </citation>
    <scope>NUCLEOTIDE SEQUENCE</scope>
    <source>
        <strain evidence="6">PSN293</strain>
    </source>
</reference>
<evidence type="ECO:0000256" key="2">
    <source>
        <dbReference type="ARBA" id="ARBA00023002"/>
    </source>
</evidence>
<organism evidence="6 7">
    <name type="scientific">Rhypophila decipiens</name>
    <dbReference type="NCBI Taxonomy" id="261697"/>
    <lineage>
        <taxon>Eukaryota</taxon>
        <taxon>Fungi</taxon>
        <taxon>Dikarya</taxon>
        <taxon>Ascomycota</taxon>
        <taxon>Pezizomycotina</taxon>
        <taxon>Sordariomycetes</taxon>
        <taxon>Sordariomycetidae</taxon>
        <taxon>Sordariales</taxon>
        <taxon>Naviculisporaceae</taxon>
        <taxon>Rhypophila</taxon>
    </lineage>
</organism>
<proteinExistence type="inferred from homology"/>
<dbReference type="PANTHER" id="PTHR13878">
    <property type="entry name" value="GULONOLACTONE OXIDASE"/>
    <property type="match status" value="1"/>
</dbReference>
<feature type="domain" description="FAD-binding PCMH-type" evidence="5">
    <location>
        <begin position="144"/>
        <end position="323"/>
    </location>
</feature>
<reference evidence="6" key="2">
    <citation type="submission" date="2023-05" db="EMBL/GenBank/DDBJ databases">
        <authorList>
            <consortium name="Lawrence Berkeley National Laboratory"/>
            <person name="Steindorff A."/>
            <person name="Hensen N."/>
            <person name="Bonometti L."/>
            <person name="Westerberg I."/>
            <person name="Brannstrom I.O."/>
            <person name="Guillou S."/>
            <person name="Cros-Aarteil S."/>
            <person name="Calhoun S."/>
            <person name="Haridas S."/>
            <person name="Kuo A."/>
            <person name="Mondo S."/>
            <person name="Pangilinan J."/>
            <person name="Riley R."/>
            <person name="Labutti K."/>
            <person name="Andreopoulos B."/>
            <person name="Lipzen A."/>
            <person name="Chen C."/>
            <person name="Yanf M."/>
            <person name="Daum C."/>
            <person name="Ng V."/>
            <person name="Clum A."/>
            <person name="Ohm R."/>
            <person name="Martin F."/>
            <person name="Silar P."/>
            <person name="Natvig D."/>
            <person name="Lalanne C."/>
            <person name="Gautier V."/>
            <person name="Ament-Velasquez S.L."/>
            <person name="Kruys A."/>
            <person name="Hutchinson M.I."/>
            <person name="Powell A.J."/>
            <person name="Barry K."/>
            <person name="Miller A.N."/>
            <person name="Grigoriev I.V."/>
            <person name="Debuchy R."/>
            <person name="Gladieux P."/>
            <person name="Thoren M.H."/>
            <person name="Johannesson H."/>
        </authorList>
    </citation>
    <scope>NUCLEOTIDE SEQUENCE</scope>
    <source>
        <strain evidence="6">PSN293</strain>
    </source>
</reference>
<gene>
    <name evidence="6" type="ORF">QBC37DRAFT_420959</name>
</gene>
<dbReference type="AlphaFoldDB" id="A0AAN6Y9N6"/>
<dbReference type="InterPro" id="IPR050432">
    <property type="entry name" value="FAD-linked_Oxidoreductases_BP"/>
</dbReference>
<evidence type="ECO:0000259" key="5">
    <source>
        <dbReference type="PROSITE" id="PS51387"/>
    </source>
</evidence>
<sequence>MGAIFLQVLVFASALVGLANGALEFESVQLKDNEVAGFPGGAFPKGKPKPSTARCKAFPGSDDWPSISEWRRLNASLDGALLNQDAPAVACYPGPSYDASKCSFLVNNASSTHYYIDDPISVLTTWPQGNTCLPAINPAGNCTRGGYPSYIVNATTVKHIQLAINFARNNNVRLVIKNTGHDFGGRSLGAGSLSIWTHNLDAFEYLPSFALGSYSGPAAHFGAGLEQWELFNQMILNNITIVGSGFKAIGANGGWFASGGHGSLASLYGLAADQALEIHVITADGRHLIANELQNSDLFYALRGGGGSTYGVVTSVIVKVYPPITMMETSIYIACNPPPDTTARARWAPITPATNYVNNTERFWEAMNIYFRFKKTIVDTHNVDWDYIYPLGPDSFSFRTRISFPALTVSQAADLLAPLYHQFSAAGFDFKPTNLTELSSTRLPYSGTSLTAPPGPAVGTANTRYRSRLYPRSNWENSTIFNSTISAIRYAVQTGGYIFHGLSYGPTLQVAGYPGNTSAVNPAWRNAVMHGALMTVQPTNLTPRQARDEQTTMAIYTERIRAVTPGAGSYMNEGDPGEKDWQGSFYGRDGTYERLLKVKKDRDPWGLFWARTTVGSEKWEVESLDGGDLYPWSQNGRLCKTEKEGKGKGKGKKR</sequence>
<dbReference type="Pfam" id="PF01565">
    <property type="entry name" value="FAD_binding_4"/>
    <property type="match status" value="1"/>
</dbReference>
<feature type="signal peptide" evidence="4">
    <location>
        <begin position="1"/>
        <end position="21"/>
    </location>
</feature>
<dbReference type="InterPro" id="IPR012951">
    <property type="entry name" value="BBE"/>
</dbReference>
<accession>A0AAN6Y9N6</accession>
<feature type="region of interest" description="Disordered" evidence="3">
    <location>
        <begin position="625"/>
        <end position="654"/>
    </location>
</feature>
<keyword evidence="2" id="KW-0560">Oxidoreductase</keyword>
<dbReference type="InterPro" id="IPR006094">
    <property type="entry name" value="Oxid_FAD_bind_N"/>
</dbReference>
<dbReference type="EMBL" id="MU858091">
    <property type="protein sequence ID" value="KAK4214633.1"/>
    <property type="molecule type" value="Genomic_DNA"/>
</dbReference>
<dbReference type="Gene3D" id="3.30.465.10">
    <property type="match status" value="1"/>
</dbReference>
<dbReference type="InterPro" id="IPR016169">
    <property type="entry name" value="FAD-bd_PCMH_sub2"/>
</dbReference>
<dbReference type="InterPro" id="IPR016166">
    <property type="entry name" value="FAD-bd_PCMH"/>
</dbReference>
<feature type="chain" id="PRO_5043051853" evidence="4">
    <location>
        <begin position="22"/>
        <end position="654"/>
    </location>
</feature>
<dbReference type="Proteomes" id="UP001301769">
    <property type="component" value="Unassembled WGS sequence"/>
</dbReference>
<evidence type="ECO:0000313" key="7">
    <source>
        <dbReference type="Proteomes" id="UP001301769"/>
    </source>
</evidence>
<dbReference type="GO" id="GO:0071949">
    <property type="term" value="F:FAD binding"/>
    <property type="evidence" value="ECO:0007669"/>
    <property type="project" value="InterPro"/>
</dbReference>
<comment type="caution">
    <text evidence="6">The sequence shown here is derived from an EMBL/GenBank/DDBJ whole genome shotgun (WGS) entry which is preliminary data.</text>
</comment>
<name>A0AAN6Y9N6_9PEZI</name>
<dbReference type="PROSITE" id="PS51387">
    <property type="entry name" value="FAD_PCMH"/>
    <property type="match status" value="1"/>
</dbReference>
<dbReference type="PANTHER" id="PTHR13878:SF91">
    <property type="entry name" value="FAD BINDING DOMAIN PROTEIN (AFU_ORTHOLOGUE AFUA_6G12070)-RELATED"/>
    <property type="match status" value="1"/>
</dbReference>
<dbReference type="Pfam" id="PF08031">
    <property type="entry name" value="BBE"/>
    <property type="match status" value="1"/>
</dbReference>
<evidence type="ECO:0000256" key="1">
    <source>
        <dbReference type="ARBA" id="ARBA00005466"/>
    </source>
</evidence>
<dbReference type="InterPro" id="IPR036318">
    <property type="entry name" value="FAD-bd_PCMH-like_sf"/>
</dbReference>